<proteinExistence type="predicted"/>
<organism evidence="2 3">
    <name type="scientific">Phytophthora citrophthora</name>
    <dbReference type="NCBI Taxonomy" id="4793"/>
    <lineage>
        <taxon>Eukaryota</taxon>
        <taxon>Sar</taxon>
        <taxon>Stramenopiles</taxon>
        <taxon>Oomycota</taxon>
        <taxon>Peronosporomycetes</taxon>
        <taxon>Peronosporales</taxon>
        <taxon>Peronosporaceae</taxon>
        <taxon>Phytophthora</taxon>
    </lineage>
</organism>
<evidence type="ECO:0000256" key="1">
    <source>
        <dbReference type="SAM" id="Phobius"/>
    </source>
</evidence>
<comment type="caution">
    <text evidence="2">The sequence shown here is derived from an EMBL/GenBank/DDBJ whole genome shotgun (WGS) entry which is preliminary data.</text>
</comment>
<dbReference type="Proteomes" id="UP001259832">
    <property type="component" value="Unassembled WGS sequence"/>
</dbReference>
<accession>A0AAD9GTC9</accession>
<gene>
    <name evidence="2" type="ORF">P3T76_004397</name>
</gene>
<keyword evidence="3" id="KW-1185">Reference proteome</keyword>
<sequence>MSIPDRPKALFPTNFIISAIIALDLSASPSLAGMSAMEQGKVKYTDVKGTAELQTVHQALLINRFTAIIYILQ</sequence>
<evidence type="ECO:0000313" key="2">
    <source>
        <dbReference type="EMBL" id="KAK1944485.1"/>
    </source>
</evidence>
<dbReference type="AlphaFoldDB" id="A0AAD9GTC9"/>
<keyword evidence="1" id="KW-0472">Membrane</keyword>
<reference evidence="2" key="1">
    <citation type="submission" date="2023-08" db="EMBL/GenBank/DDBJ databases">
        <title>Reference Genome Resource for the Citrus Pathogen Phytophthora citrophthora.</title>
        <authorList>
            <person name="Moller H."/>
            <person name="Coetzee B."/>
            <person name="Rose L.J."/>
            <person name="Van Niekerk J.M."/>
        </authorList>
    </citation>
    <scope>NUCLEOTIDE SEQUENCE</scope>
    <source>
        <strain evidence="2">STE-U-9442</strain>
    </source>
</reference>
<evidence type="ECO:0000313" key="3">
    <source>
        <dbReference type="Proteomes" id="UP001259832"/>
    </source>
</evidence>
<dbReference type="EMBL" id="JASMQC010000006">
    <property type="protein sequence ID" value="KAK1944485.1"/>
    <property type="molecule type" value="Genomic_DNA"/>
</dbReference>
<protein>
    <submittedName>
        <fullName evidence="2">Uncharacterized protein</fullName>
    </submittedName>
</protein>
<feature type="transmembrane region" description="Helical" evidence="1">
    <location>
        <begin position="15"/>
        <end position="34"/>
    </location>
</feature>
<keyword evidence="1" id="KW-0812">Transmembrane</keyword>
<name>A0AAD9GTC9_9STRA</name>
<keyword evidence="1" id="KW-1133">Transmembrane helix</keyword>